<protein>
    <submittedName>
        <fullName evidence="1">Uncharacterized protein</fullName>
    </submittedName>
</protein>
<gene>
    <name evidence="1" type="ORF">TSPGSL018_21457</name>
</gene>
<name>A0A061RT02_9CHLO</name>
<sequence length="81" mass="9519">SHTIPRHKQNTKIESKQPRRKLILALLIIITFSNKYRDSSDSKFEWLPKLQLAETEVKAHVQRIRVSMKTCFRATLRTAQS</sequence>
<accession>A0A061RT02</accession>
<evidence type="ECO:0000313" key="1">
    <source>
        <dbReference type="EMBL" id="JAC76007.1"/>
    </source>
</evidence>
<reference evidence="1" key="1">
    <citation type="submission" date="2014-05" db="EMBL/GenBank/DDBJ databases">
        <title>The transcriptome of the halophilic microalga Tetraselmis sp. GSL018 isolated from the Great Salt Lake, Utah.</title>
        <authorList>
            <person name="Jinkerson R.E."/>
            <person name="D'Adamo S."/>
            <person name="Posewitz M.C."/>
        </authorList>
    </citation>
    <scope>NUCLEOTIDE SEQUENCE</scope>
    <source>
        <strain evidence="1">GSL018</strain>
    </source>
</reference>
<feature type="non-terminal residue" evidence="1">
    <location>
        <position position="1"/>
    </location>
</feature>
<organism evidence="1">
    <name type="scientific">Tetraselmis sp. GSL018</name>
    <dbReference type="NCBI Taxonomy" id="582737"/>
    <lineage>
        <taxon>Eukaryota</taxon>
        <taxon>Viridiplantae</taxon>
        <taxon>Chlorophyta</taxon>
        <taxon>core chlorophytes</taxon>
        <taxon>Chlorodendrophyceae</taxon>
        <taxon>Chlorodendrales</taxon>
        <taxon>Chlorodendraceae</taxon>
        <taxon>Tetraselmis</taxon>
    </lineage>
</organism>
<proteinExistence type="predicted"/>
<dbReference type="EMBL" id="GBEZ01009590">
    <property type="protein sequence ID" value="JAC76007.1"/>
    <property type="molecule type" value="Transcribed_RNA"/>
</dbReference>
<dbReference type="AlphaFoldDB" id="A0A061RT02"/>